<evidence type="ECO:0000259" key="3">
    <source>
        <dbReference type="PROSITE" id="PS51635"/>
    </source>
</evidence>
<dbReference type="EMBL" id="JACEOR010000378">
    <property type="protein sequence ID" value="MBA4505406.1"/>
    <property type="molecule type" value="Genomic_DNA"/>
</dbReference>
<keyword evidence="2" id="KW-0442">Lipid degradation</keyword>
<dbReference type="InterPro" id="IPR016035">
    <property type="entry name" value="Acyl_Trfase/lysoPLipase"/>
</dbReference>
<feature type="short sequence motif" description="GXSXG" evidence="2">
    <location>
        <begin position="49"/>
        <end position="53"/>
    </location>
</feature>
<gene>
    <name evidence="5" type="ORF">EKI59_08010</name>
    <name evidence="4" type="ORF">H0H28_08765</name>
</gene>
<dbReference type="Proteomes" id="UP000336646">
    <property type="component" value="Unassembled WGS sequence"/>
</dbReference>
<comment type="caution">
    <text evidence="2">Lacks conserved residue(s) required for the propagation of feature annotation.</text>
</comment>
<organism evidence="5 6">
    <name type="scientific">Corynebacterium sanguinis</name>
    <dbReference type="NCBI Taxonomy" id="2594913"/>
    <lineage>
        <taxon>Bacteria</taxon>
        <taxon>Bacillati</taxon>
        <taxon>Actinomycetota</taxon>
        <taxon>Actinomycetes</taxon>
        <taxon>Mycobacteriales</taxon>
        <taxon>Corynebacteriaceae</taxon>
        <taxon>Corynebacterium</taxon>
    </lineage>
</organism>
<feature type="active site" description="Proton acceptor" evidence="2">
    <location>
        <position position="174"/>
    </location>
</feature>
<evidence type="ECO:0000313" key="4">
    <source>
        <dbReference type="EMBL" id="MBA4505406.1"/>
    </source>
</evidence>
<dbReference type="Proteomes" id="UP000580709">
    <property type="component" value="Unassembled WGS sequence"/>
</dbReference>
<evidence type="ECO:0000256" key="1">
    <source>
        <dbReference type="ARBA" id="ARBA00023098"/>
    </source>
</evidence>
<feature type="active site" description="Nucleophile" evidence="2">
    <location>
        <position position="51"/>
    </location>
</feature>
<name>A0A6C1TY59_9CORY</name>
<protein>
    <submittedName>
        <fullName evidence="5">Patatin family protein</fullName>
    </submittedName>
</protein>
<evidence type="ECO:0000313" key="6">
    <source>
        <dbReference type="Proteomes" id="UP000336646"/>
    </source>
</evidence>
<dbReference type="GO" id="GO:0016042">
    <property type="term" value="P:lipid catabolic process"/>
    <property type="evidence" value="ECO:0007669"/>
    <property type="project" value="UniProtKB-UniRule"/>
</dbReference>
<dbReference type="Gene3D" id="3.40.1090.10">
    <property type="entry name" value="Cytosolic phospholipase A2 catalytic domain"/>
    <property type="match status" value="2"/>
</dbReference>
<dbReference type="GO" id="GO:0016787">
    <property type="term" value="F:hydrolase activity"/>
    <property type="evidence" value="ECO:0007669"/>
    <property type="project" value="UniProtKB-UniRule"/>
</dbReference>
<dbReference type="InterPro" id="IPR045943">
    <property type="entry name" value="DUF6363"/>
</dbReference>
<keyword evidence="2" id="KW-0378">Hydrolase</keyword>
<dbReference type="SUPFAM" id="SSF52151">
    <property type="entry name" value="FabD/lysophospholipase-like"/>
    <property type="match status" value="1"/>
</dbReference>
<dbReference type="InterPro" id="IPR002641">
    <property type="entry name" value="PNPLA_dom"/>
</dbReference>
<accession>A0A6C1TY59</accession>
<keyword evidence="7" id="KW-1185">Reference proteome</keyword>
<evidence type="ECO:0000313" key="7">
    <source>
        <dbReference type="Proteomes" id="UP000580709"/>
    </source>
</evidence>
<dbReference type="Pfam" id="PF19890">
    <property type="entry name" value="DUF6363"/>
    <property type="match status" value="1"/>
</dbReference>
<dbReference type="EMBL" id="RXIR01000016">
    <property type="protein sequence ID" value="TVS27887.1"/>
    <property type="molecule type" value="Genomic_DNA"/>
</dbReference>
<comment type="caution">
    <text evidence="5">The sequence shown here is derived from an EMBL/GenBank/DDBJ whole genome shotgun (WGS) entry which is preliminary data.</text>
</comment>
<dbReference type="Pfam" id="PF01734">
    <property type="entry name" value="Patatin"/>
    <property type="match status" value="1"/>
</dbReference>
<dbReference type="AlphaFoldDB" id="A0A6C1TY59"/>
<reference evidence="5 6" key="1">
    <citation type="submission" date="2018-12" db="EMBL/GenBank/DDBJ databases">
        <title>Corynebacterium sanguinis sp. nov., a clinically-associated and environmental corynebacterium.</title>
        <authorList>
            <person name="Gonzales-Siles L."/>
            <person name="Jaen-Luchoro D."/>
            <person name="Cardew S."/>
            <person name="Inganas E."/>
            <person name="Ohlen M."/>
            <person name="Jensie-Markopolous S."/>
            <person name="Pinyeiro-Iglesias B."/>
            <person name="Molin K."/>
            <person name="Skovbjerg S."/>
            <person name="Svensson-Stadler L."/>
            <person name="Funke G."/>
            <person name="Moore E.R.B."/>
        </authorList>
    </citation>
    <scope>NUCLEOTIDE SEQUENCE [LARGE SCALE GENOMIC DNA]</scope>
    <source>
        <strain evidence="5 6">58734</strain>
    </source>
</reference>
<dbReference type="InterPro" id="IPR037483">
    <property type="entry name" value="YjjU-like"/>
</dbReference>
<evidence type="ECO:0000313" key="5">
    <source>
        <dbReference type="EMBL" id="TVS27887.1"/>
    </source>
</evidence>
<feature type="short sequence motif" description="DGA/G" evidence="2">
    <location>
        <begin position="174"/>
        <end position="176"/>
    </location>
</feature>
<feature type="domain" description="PNPLA" evidence="3">
    <location>
        <begin position="18"/>
        <end position="189"/>
    </location>
</feature>
<dbReference type="PROSITE" id="PS51635">
    <property type="entry name" value="PNPLA"/>
    <property type="match status" value="1"/>
</dbReference>
<dbReference type="OrthoDB" id="9802424at2"/>
<dbReference type="CDD" id="cd07208">
    <property type="entry name" value="Pat_hypo_Ecoli_yjju_like"/>
    <property type="match status" value="1"/>
</dbReference>
<evidence type="ECO:0000256" key="2">
    <source>
        <dbReference type="PROSITE-ProRule" id="PRU01161"/>
    </source>
</evidence>
<sequence length="297" mass="32969">MGRVEGISIVIDARDTALVVEGGGMRNSYTAPAIVRFIEESVRFGWVGGVSAGSVHAGNYASLDAERAKAAFTDFANHPKFGGWLKLVRGQGYFNSEFIYGDHEDLLPFDFTAFEASGTELHIEAMRSDTGETVAWTREDFLASPCLLSLATRASSTIPTMMPTTLIDDTPYVDGALGDSGGLLIDAAQRAGYNKFVVLGTRPRDYWKNPMTQVSAVRRFFRKTPAIAEALEVRSQRYNASKQKILDAERDGRAVVLFPDDMRAESTERRLERLNANYLAGMEQVQREWDGWIEFLT</sequence>
<proteinExistence type="predicted"/>
<reference evidence="4 7" key="2">
    <citation type="submission" date="2020-07" db="EMBL/GenBank/DDBJ databases">
        <authorList>
            <person name="Khare M."/>
        </authorList>
    </citation>
    <scope>NUCLEOTIDE SEQUENCE [LARGE SCALE GENOMIC DNA]</scope>
    <source>
        <strain evidence="4 7">P8776</strain>
    </source>
</reference>
<keyword evidence="1 2" id="KW-0443">Lipid metabolism</keyword>